<dbReference type="Pfam" id="PF07690">
    <property type="entry name" value="MFS_1"/>
    <property type="match status" value="1"/>
</dbReference>
<evidence type="ECO:0000256" key="5">
    <source>
        <dbReference type="ARBA" id="ARBA00023136"/>
    </source>
</evidence>
<feature type="transmembrane region" description="Helical" evidence="7">
    <location>
        <begin position="38"/>
        <end position="58"/>
    </location>
</feature>
<dbReference type="STRING" id="225164.V4A9M2"/>
<feature type="transmembrane region" description="Helical" evidence="7">
    <location>
        <begin position="70"/>
        <end position="86"/>
    </location>
</feature>
<evidence type="ECO:0008006" key="10">
    <source>
        <dbReference type="Google" id="ProtNLM"/>
    </source>
</evidence>
<reference evidence="8 9" key="1">
    <citation type="journal article" date="2013" name="Nature">
        <title>Insights into bilaterian evolution from three spiralian genomes.</title>
        <authorList>
            <person name="Simakov O."/>
            <person name="Marletaz F."/>
            <person name="Cho S.J."/>
            <person name="Edsinger-Gonzales E."/>
            <person name="Havlak P."/>
            <person name="Hellsten U."/>
            <person name="Kuo D.H."/>
            <person name="Larsson T."/>
            <person name="Lv J."/>
            <person name="Arendt D."/>
            <person name="Savage R."/>
            <person name="Osoegawa K."/>
            <person name="de Jong P."/>
            <person name="Grimwood J."/>
            <person name="Chapman J.A."/>
            <person name="Shapiro H."/>
            <person name="Aerts A."/>
            <person name="Otillar R.P."/>
            <person name="Terry A.Y."/>
            <person name="Boore J.L."/>
            <person name="Grigoriev I.V."/>
            <person name="Lindberg D.R."/>
            <person name="Seaver E.C."/>
            <person name="Weisblat D.A."/>
            <person name="Putnam N.H."/>
            <person name="Rokhsar D.S."/>
        </authorList>
    </citation>
    <scope>NUCLEOTIDE SEQUENCE [LARGE SCALE GENOMIC DNA]</scope>
</reference>
<dbReference type="HOGENOM" id="CLU_015081_2_2_1"/>
<comment type="similarity">
    <text evidence="6">Belongs to the glycoside-pentoside-hexuronide (GPH) cation symporter transporter (TC 2.A.2) family.</text>
</comment>
<feature type="transmembrane region" description="Helical" evidence="7">
    <location>
        <begin position="147"/>
        <end position="165"/>
    </location>
</feature>
<dbReference type="KEGG" id="lgi:LOTGIDRAFT_163134"/>
<dbReference type="EMBL" id="KB202199">
    <property type="protein sequence ID" value="ESO91775.1"/>
    <property type="molecule type" value="Genomic_DNA"/>
</dbReference>
<name>V4A9M2_LOTGI</name>
<dbReference type="GO" id="GO:0016020">
    <property type="term" value="C:membrane"/>
    <property type="evidence" value="ECO:0007669"/>
    <property type="project" value="UniProtKB-SubCell"/>
</dbReference>
<evidence type="ECO:0000256" key="4">
    <source>
        <dbReference type="ARBA" id="ARBA00022989"/>
    </source>
</evidence>
<dbReference type="RefSeq" id="XP_009057447.1">
    <property type="nucleotide sequence ID" value="XM_009059199.1"/>
</dbReference>
<dbReference type="OMA" id="SQAFAMF"/>
<dbReference type="PANTHER" id="PTHR19432">
    <property type="entry name" value="SUGAR TRANSPORTER"/>
    <property type="match status" value="1"/>
</dbReference>
<dbReference type="OrthoDB" id="28755at2759"/>
<dbReference type="PANTHER" id="PTHR19432:SF37">
    <property type="entry name" value="SOLUTE CARRIER FAMILY 45 MEMBER 3"/>
    <property type="match status" value="1"/>
</dbReference>
<sequence length="446" mass="49168">MLLLNSVVCGIEICACSGFTYIPPLLLKSGFSEENMSLVLGMGPFLALFIAPVVGRASDRCHSSFGRRRPFILVLSSFLIISLYLIPFGESIITFFIGKGDLSKMLGVLLLTVGSVLLDFTSQTCLTPCEALLNDASKKTGQQERIFSIYSLMVSLGGIIGYLISAINWKSNSVGQFFGGEEASVFSILIFIFTIICVQQFFNVPFVLRQLAYANFCSWTAVMGFNLYFTDFVGQVVYHGNPNAPVDSESGNLYDDGVRMGSWGLLLHCITSAIYSFFVEKLVEKYGSKMTYMMGMTSFSFAMTGMVLVPNVFVVILMAAMTGFAFATLTTIPFILVSKYHEDKENINGIFLKAMYLYFFDVITTTSLSNNGIGTYIATLDSAYFLSQVLLTMCAGYIVRITGTITAYMITAGFMGVFSIVFINRIIISKQDLIILCNERKVEGII</sequence>
<feature type="transmembrane region" description="Helical" evidence="7">
    <location>
        <begin position="211"/>
        <end position="229"/>
    </location>
</feature>
<keyword evidence="9" id="KW-1185">Reference proteome</keyword>
<feature type="transmembrane region" description="Helical" evidence="7">
    <location>
        <begin position="406"/>
        <end position="428"/>
    </location>
</feature>
<feature type="transmembrane region" description="Helical" evidence="7">
    <location>
        <begin position="7"/>
        <end position="26"/>
    </location>
</feature>
<evidence type="ECO:0000256" key="7">
    <source>
        <dbReference type="SAM" id="Phobius"/>
    </source>
</evidence>
<keyword evidence="3 7" id="KW-0812">Transmembrane</keyword>
<protein>
    <recommendedName>
        <fullName evidence="10">Major facilitator superfamily (MFS) profile domain-containing protein</fullName>
    </recommendedName>
</protein>
<evidence type="ECO:0000256" key="6">
    <source>
        <dbReference type="ARBA" id="ARBA00038193"/>
    </source>
</evidence>
<gene>
    <name evidence="8" type="ORF">LOTGIDRAFT_163134</name>
</gene>
<dbReference type="SUPFAM" id="SSF103473">
    <property type="entry name" value="MFS general substrate transporter"/>
    <property type="match status" value="1"/>
</dbReference>
<dbReference type="InterPro" id="IPR011701">
    <property type="entry name" value="MFS"/>
</dbReference>
<keyword evidence="4 7" id="KW-1133">Transmembrane helix</keyword>
<feature type="transmembrane region" description="Helical" evidence="7">
    <location>
        <begin position="290"/>
        <end position="309"/>
    </location>
</feature>
<evidence type="ECO:0000256" key="2">
    <source>
        <dbReference type="ARBA" id="ARBA00022448"/>
    </source>
</evidence>
<evidence type="ECO:0000313" key="8">
    <source>
        <dbReference type="EMBL" id="ESO91775.1"/>
    </source>
</evidence>
<feature type="transmembrane region" description="Helical" evidence="7">
    <location>
        <begin position="350"/>
        <end position="370"/>
    </location>
</feature>
<keyword evidence="5 7" id="KW-0472">Membrane</keyword>
<feature type="transmembrane region" description="Helical" evidence="7">
    <location>
        <begin position="106"/>
        <end position="126"/>
    </location>
</feature>
<evidence type="ECO:0000256" key="1">
    <source>
        <dbReference type="ARBA" id="ARBA00004141"/>
    </source>
</evidence>
<dbReference type="Gene3D" id="1.20.1250.20">
    <property type="entry name" value="MFS general substrate transporter like domains"/>
    <property type="match status" value="1"/>
</dbReference>
<organism evidence="8 9">
    <name type="scientific">Lottia gigantea</name>
    <name type="common">Giant owl limpet</name>
    <dbReference type="NCBI Taxonomy" id="225164"/>
    <lineage>
        <taxon>Eukaryota</taxon>
        <taxon>Metazoa</taxon>
        <taxon>Spiralia</taxon>
        <taxon>Lophotrochozoa</taxon>
        <taxon>Mollusca</taxon>
        <taxon>Gastropoda</taxon>
        <taxon>Patellogastropoda</taxon>
        <taxon>Lottioidea</taxon>
        <taxon>Lottiidae</taxon>
        <taxon>Lottia</taxon>
    </lineage>
</organism>
<dbReference type="InterPro" id="IPR036259">
    <property type="entry name" value="MFS_trans_sf"/>
</dbReference>
<feature type="transmembrane region" description="Helical" evidence="7">
    <location>
        <begin position="185"/>
        <end position="204"/>
    </location>
</feature>
<evidence type="ECO:0000313" key="9">
    <source>
        <dbReference type="Proteomes" id="UP000030746"/>
    </source>
</evidence>
<dbReference type="GO" id="GO:0008506">
    <property type="term" value="F:sucrose:proton symporter activity"/>
    <property type="evidence" value="ECO:0007669"/>
    <property type="project" value="TreeGrafter"/>
</dbReference>
<dbReference type="Gene3D" id="1.20.1720.10">
    <property type="entry name" value="Multidrug resistance protein D"/>
    <property type="match status" value="1"/>
</dbReference>
<accession>V4A9M2</accession>
<evidence type="ECO:0000256" key="3">
    <source>
        <dbReference type="ARBA" id="ARBA00022692"/>
    </source>
</evidence>
<feature type="transmembrane region" description="Helical" evidence="7">
    <location>
        <begin position="315"/>
        <end position="338"/>
    </location>
</feature>
<dbReference type="AlphaFoldDB" id="V4A9M2"/>
<dbReference type="Proteomes" id="UP000030746">
    <property type="component" value="Unassembled WGS sequence"/>
</dbReference>
<dbReference type="GeneID" id="20239266"/>
<proteinExistence type="inferred from homology"/>
<feature type="transmembrane region" description="Helical" evidence="7">
    <location>
        <begin position="260"/>
        <end position="278"/>
    </location>
</feature>
<keyword evidence="2" id="KW-0813">Transport</keyword>
<comment type="subcellular location">
    <subcellularLocation>
        <location evidence="1">Membrane</location>
        <topology evidence="1">Multi-pass membrane protein</topology>
    </subcellularLocation>
</comment>
<dbReference type="CTD" id="20239266"/>